<dbReference type="GO" id="GO:0035145">
    <property type="term" value="C:exon-exon junction complex"/>
    <property type="evidence" value="ECO:0007669"/>
    <property type="project" value="TreeGrafter"/>
</dbReference>
<dbReference type="InterPro" id="IPR015362">
    <property type="entry name" value="WIBG_mago-bd"/>
</dbReference>
<keyword evidence="4" id="KW-1185">Reference proteome</keyword>
<dbReference type="InterPro" id="IPR012337">
    <property type="entry name" value="RNaseH-like_sf"/>
</dbReference>
<comment type="caution">
    <text evidence="3">The sequence shown here is derived from an EMBL/GenBank/DDBJ whole genome shotgun (WGS) entry which is preliminary data.</text>
</comment>
<proteinExistence type="predicted"/>
<evidence type="ECO:0000313" key="4">
    <source>
        <dbReference type="Proteomes" id="UP001465755"/>
    </source>
</evidence>
<dbReference type="InterPro" id="IPR039333">
    <property type="entry name" value="PYM1"/>
</dbReference>
<name>A0AAW1PEN4_9CHLO</name>
<dbReference type="AlphaFoldDB" id="A0AAW1PEN4"/>
<dbReference type="EMBL" id="JALJOQ010000036">
    <property type="protein sequence ID" value="KAK9806588.1"/>
    <property type="molecule type" value="Genomic_DNA"/>
</dbReference>
<dbReference type="SUPFAM" id="SSF101931">
    <property type="entry name" value="Pym (Within the bgcn gene intron protein, WIBG), N-terminal domain"/>
    <property type="match status" value="1"/>
</dbReference>
<dbReference type="InterPro" id="IPR007021">
    <property type="entry name" value="DUF659"/>
</dbReference>
<dbReference type="GO" id="GO:1903259">
    <property type="term" value="P:exon-exon junction complex disassembly"/>
    <property type="evidence" value="ECO:0007669"/>
    <property type="project" value="InterPro"/>
</dbReference>
<evidence type="ECO:0000256" key="1">
    <source>
        <dbReference type="SAM" id="MobiDB-lite"/>
    </source>
</evidence>
<evidence type="ECO:0000259" key="2">
    <source>
        <dbReference type="SMART" id="SM01273"/>
    </source>
</evidence>
<reference evidence="3 4" key="1">
    <citation type="journal article" date="2024" name="Nat. Commun.">
        <title>Phylogenomics reveals the evolutionary origins of lichenization in chlorophyte algae.</title>
        <authorList>
            <person name="Puginier C."/>
            <person name="Libourel C."/>
            <person name="Otte J."/>
            <person name="Skaloud P."/>
            <person name="Haon M."/>
            <person name="Grisel S."/>
            <person name="Petersen M."/>
            <person name="Berrin J.G."/>
            <person name="Delaux P.M."/>
            <person name="Dal Grande F."/>
            <person name="Keller J."/>
        </authorList>
    </citation>
    <scope>NUCLEOTIDE SEQUENCE [LARGE SCALE GENOMIC DNA]</scope>
    <source>
        <strain evidence="3 4">SAG 2036</strain>
    </source>
</reference>
<feature type="compositionally biased region" description="Polar residues" evidence="1">
    <location>
        <begin position="233"/>
        <end position="251"/>
    </location>
</feature>
<protein>
    <recommendedName>
        <fullName evidence="2">WIBG Mago-binding domain-containing protein</fullName>
    </recommendedName>
</protein>
<dbReference type="SMART" id="SM01273">
    <property type="entry name" value="Mago-bind"/>
    <property type="match status" value="1"/>
</dbReference>
<dbReference type="PANTHER" id="PTHR22959:SF0">
    <property type="entry name" value="PARTNER OF Y14 AND MAGO"/>
    <property type="match status" value="1"/>
</dbReference>
<feature type="compositionally biased region" description="Basic residues" evidence="1">
    <location>
        <begin position="218"/>
        <end position="229"/>
    </location>
</feature>
<dbReference type="Pfam" id="PF04937">
    <property type="entry name" value="DUF659"/>
    <property type="match status" value="1"/>
</dbReference>
<evidence type="ECO:0000313" key="3">
    <source>
        <dbReference type="EMBL" id="KAK9806588.1"/>
    </source>
</evidence>
<dbReference type="Proteomes" id="UP001465755">
    <property type="component" value="Unassembled WGS sequence"/>
</dbReference>
<dbReference type="SUPFAM" id="SSF53098">
    <property type="entry name" value="Ribonuclease H-like"/>
    <property type="match status" value="1"/>
</dbReference>
<dbReference type="Pfam" id="PF09282">
    <property type="entry name" value="Mago-bind"/>
    <property type="match status" value="1"/>
</dbReference>
<dbReference type="GO" id="GO:0005737">
    <property type="term" value="C:cytoplasm"/>
    <property type="evidence" value="ECO:0007669"/>
    <property type="project" value="TreeGrafter"/>
</dbReference>
<dbReference type="InterPro" id="IPR036348">
    <property type="entry name" value="WIBG_N_sf"/>
</dbReference>
<gene>
    <name evidence="3" type="ORF">WJX73_005127</name>
</gene>
<dbReference type="GO" id="GO:0003723">
    <property type="term" value="F:RNA binding"/>
    <property type="evidence" value="ECO:0007669"/>
    <property type="project" value="TreeGrafter"/>
</dbReference>
<feature type="compositionally biased region" description="Low complexity" evidence="1">
    <location>
        <begin position="253"/>
        <end position="267"/>
    </location>
</feature>
<feature type="domain" description="WIBG Mago-binding" evidence="2">
    <location>
        <begin position="152"/>
        <end position="178"/>
    </location>
</feature>
<organism evidence="3 4">
    <name type="scientific">Symbiochloris irregularis</name>
    <dbReference type="NCBI Taxonomy" id="706552"/>
    <lineage>
        <taxon>Eukaryota</taxon>
        <taxon>Viridiplantae</taxon>
        <taxon>Chlorophyta</taxon>
        <taxon>core chlorophytes</taxon>
        <taxon>Trebouxiophyceae</taxon>
        <taxon>Trebouxiales</taxon>
        <taxon>Trebouxiaceae</taxon>
        <taxon>Symbiochloris</taxon>
    </lineage>
</organism>
<sequence length="325" mass="36118">MVDLFQSLRPKWLVPGRSKLANLLITFYDAQDFSEEHHTGEFIAEAIYEWALKIGPQKLVAVITDNAPAMVKARRLFVEKEGMGHIIPIRCHMHGVNLCLEGVLVGEFAKNISSQRLTRVRTSLSTLVSKPRRIMISEERDDAEEYAINDKGERVIPATKRPDGTWRKEIKVKQGYIPQEEQPKYMPEKALIIKDQQRVPGMENAELEAMKQTAAKSRAAKKNEKRKTKKAQETSSSSAEAVAQQLQNTRLDNPVAAANPASAVTTANGFPSMPPGLSPPPGLTQHQGLSKRKAAGDALTKPELEKLAKADAWRQEVLQLQQEGA</sequence>
<dbReference type="PANTHER" id="PTHR22959">
    <property type="entry name" value="PYM PROTEIN"/>
    <property type="match status" value="1"/>
</dbReference>
<feature type="region of interest" description="Disordered" evidence="1">
    <location>
        <begin position="210"/>
        <end position="303"/>
    </location>
</feature>
<feature type="compositionally biased region" description="Pro residues" evidence="1">
    <location>
        <begin position="272"/>
        <end position="282"/>
    </location>
</feature>
<accession>A0AAW1PEN4</accession>